<dbReference type="GO" id="GO:0016020">
    <property type="term" value="C:membrane"/>
    <property type="evidence" value="ECO:0007669"/>
    <property type="project" value="InterPro"/>
</dbReference>
<protein>
    <submittedName>
        <fullName evidence="1">FMN-binding protein</fullName>
    </submittedName>
</protein>
<reference evidence="1" key="2">
    <citation type="submission" date="2021-09" db="EMBL/GenBank/DDBJ databases">
        <authorList>
            <person name="Gilroy R."/>
        </authorList>
    </citation>
    <scope>NUCLEOTIDE SEQUENCE</scope>
    <source>
        <strain evidence="1">ChiBcec21-2208</strain>
    </source>
</reference>
<accession>A0A921LPI1</accession>
<dbReference type="Proteomes" id="UP000782880">
    <property type="component" value="Unassembled WGS sequence"/>
</dbReference>
<name>A0A921LPI1_9FIRM</name>
<dbReference type="GO" id="GO:0010181">
    <property type="term" value="F:FMN binding"/>
    <property type="evidence" value="ECO:0007669"/>
    <property type="project" value="InterPro"/>
</dbReference>
<sequence>MDGIASATYSSNAVFSAVNAAIDCYTNQIKGGE</sequence>
<dbReference type="EMBL" id="DYVE01000254">
    <property type="protein sequence ID" value="HJG28915.1"/>
    <property type="molecule type" value="Genomic_DNA"/>
</dbReference>
<dbReference type="AlphaFoldDB" id="A0A921LPI1"/>
<comment type="caution">
    <text evidence="1">The sequence shown here is derived from an EMBL/GenBank/DDBJ whole genome shotgun (WGS) entry which is preliminary data.</text>
</comment>
<evidence type="ECO:0000313" key="1">
    <source>
        <dbReference type="EMBL" id="HJG28915.1"/>
    </source>
</evidence>
<reference evidence="1" key="1">
    <citation type="journal article" date="2021" name="PeerJ">
        <title>Extensive microbial diversity within the chicken gut microbiome revealed by metagenomics and culture.</title>
        <authorList>
            <person name="Gilroy R."/>
            <person name="Ravi A."/>
            <person name="Getino M."/>
            <person name="Pursley I."/>
            <person name="Horton D.L."/>
            <person name="Alikhan N.F."/>
            <person name="Baker D."/>
            <person name="Gharbi K."/>
            <person name="Hall N."/>
            <person name="Watson M."/>
            <person name="Adriaenssens E.M."/>
            <person name="Foster-Nyarko E."/>
            <person name="Jarju S."/>
            <person name="Secka A."/>
            <person name="Antonio M."/>
            <person name="Oren A."/>
            <person name="Chaudhuri R.R."/>
            <person name="La Ragione R."/>
            <person name="Hildebrand F."/>
            <person name="Pallen M.J."/>
        </authorList>
    </citation>
    <scope>NUCLEOTIDE SEQUENCE</scope>
    <source>
        <strain evidence="1">ChiBcec21-2208</strain>
    </source>
</reference>
<organism evidence="1 2">
    <name type="scientific">Subdoligranulum variabile</name>
    <dbReference type="NCBI Taxonomy" id="214851"/>
    <lineage>
        <taxon>Bacteria</taxon>
        <taxon>Bacillati</taxon>
        <taxon>Bacillota</taxon>
        <taxon>Clostridia</taxon>
        <taxon>Eubacteriales</taxon>
        <taxon>Oscillospiraceae</taxon>
        <taxon>Subdoligranulum</taxon>
    </lineage>
</organism>
<proteinExistence type="predicted"/>
<evidence type="ECO:0000313" key="2">
    <source>
        <dbReference type="Proteomes" id="UP000782880"/>
    </source>
</evidence>
<gene>
    <name evidence="1" type="ORF">K8V20_09790</name>
</gene>